<keyword evidence="3" id="KW-1185">Reference proteome</keyword>
<dbReference type="InterPro" id="IPR053714">
    <property type="entry name" value="Iso_Racemase_Enz_sf"/>
</dbReference>
<evidence type="ECO:0000313" key="3">
    <source>
        <dbReference type="Proteomes" id="UP000238312"/>
    </source>
</evidence>
<protein>
    <submittedName>
        <fullName evidence="2">Allantoin racemase</fullName>
    </submittedName>
</protein>
<proteinExistence type="inferred from homology"/>
<comment type="similarity">
    <text evidence="1">Belongs to the HyuE racemase family.</text>
</comment>
<organism evidence="2 3">
    <name type="scientific">Nonomuraea fuscirosea</name>
    <dbReference type="NCBI Taxonomy" id="1291556"/>
    <lineage>
        <taxon>Bacteria</taxon>
        <taxon>Bacillati</taxon>
        <taxon>Actinomycetota</taxon>
        <taxon>Actinomycetes</taxon>
        <taxon>Streptosporangiales</taxon>
        <taxon>Streptosporangiaceae</taxon>
        <taxon>Nonomuraea</taxon>
    </lineage>
</organism>
<dbReference type="Pfam" id="PF01177">
    <property type="entry name" value="Asp_Glu_race"/>
    <property type="match status" value="1"/>
</dbReference>
<dbReference type="AlphaFoldDB" id="A0A2T0LRY1"/>
<dbReference type="RefSeq" id="WP_106253084.1">
    <property type="nucleotide sequence ID" value="NZ_JBFAIL010000042.1"/>
</dbReference>
<gene>
    <name evidence="2" type="ORF">B0I32_14511</name>
</gene>
<sequence length="265" mass="28002">MRIWLQKHTVEGRSALLDQLYAEHVTAVAGPETTVEIHTLPPQTYNAPLPEHLVGYAEIGQLFADHFAASAVAAERDGCDAWISAAGQDTGLEAARLRTGIPVIGYGQATWQLARDSGAALGVLGFIAELAEPITANIRAAGARLASYQVIPDGPALVERALAEDVAPLVEAYTAAAIRAGSCGARWLVPAEGIPNEILVHLQIRELAGLPLIDPGGLAIATAEYQCRLRAQGIIPRAETGYRRRAPGSLVAHVEKALGMSGVDW</sequence>
<comment type="caution">
    <text evidence="2">The sequence shown here is derived from an EMBL/GenBank/DDBJ whole genome shotgun (WGS) entry which is preliminary data.</text>
</comment>
<evidence type="ECO:0000256" key="1">
    <source>
        <dbReference type="ARBA" id="ARBA00038414"/>
    </source>
</evidence>
<dbReference type="GO" id="GO:0047661">
    <property type="term" value="F:amino-acid racemase activity"/>
    <property type="evidence" value="ECO:0007669"/>
    <property type="project" value="InterPro"/>
</dbReference>
<accession>A0A2T0LRY1</accession>
<dbReference type="InterPro" id="IPR015942">
    <property type="entry name" value="Asp/Glu/hydantoin_racemase"/>
</dbReference>
<dbReference type="Proteomes" id="UP000238312">
    <property type="component" value="Unassembled WGS sequence"/>
</dbReference>
<name>A0A2T0LRY1_9ACTN</name>
<dbReference type="Gene3D" id="3.40.50.12500">
    <property type="match status" value="1"/>
</dbReference>
<dbReference type="OrthoDB" id="9791723at2"/>
<dbReference type="EMBL" id="PVNG01000045">
    <property type="protein sequence ID" value="PRX46322.1"/>
    <property type="molecule type" value="Genomic_DNA"/>
</dbReference>
<reference evidence="2 3" key="1">
    <citation type="submission" date="2018-03" db="EMBL/GenBank/DDBJ databases">
        <title>Genomic Encyclopedia of Type Strains, Phase III (KMG-III): the genomes of soil and plant-associated and newly described type strains.</title>
        <authorList>
            <person name="Whitman W."/>
        </authorList>
    </citation>
    <scope>NUCLEOTIDE SEQUENCE [LARGE SCALE GENOMIC DNA]</scope>
    <source>
        <strain evidence="2 3">CGMCC 4.7104</strain>
    </source>
</reference>
<evidence type="ECO:0000313" key="2">
    <source>
        <dbReference type="EMBL" id="PRX46322.1"/>
    </source>
</evidence>